<dbReference type="InterPro" id="IPR008969">
    <property type="entry name" value="CarboxyPept-like_regulatory"/>
</dbReference>
<feature type="domain" description="TonB-dependent receptor plug" evidence="8">
    <location>
        <begin position="201"/>
        <end position="318"/>
    </location>
</feature>
<dbReference type="PROSITE" id="PS52016">
    <property type="entry name" value="TONB_DEPENDENT_REC_3"/>
    <property type="match status" value="1"/>
</dbReference>
<dbReference type="NCBIfam" id="TIGR04057">
    <property type="entry name" value="SusC_RagA_signa"/>
    <property type="match status" value="1"/>
</dbReference>
<reference evidence="9 10" key="1">
    <citation type="submission" date="2024-06" db="EMBL/GenBank/DDBJ databases">
        <title>Chitinophaga defluvii sp. nov., isolated from municipal sewage.</title>
        <authorList>
            <person name="Zhang L."/>
        </authorList>
    </citation>
    <scope>NUCLEOTIDE SEQUENCE [LARGE SCALE GENOMIC DNA]</scope>
    <source>
        <strain evidence="9 10">H8</strain>
    </source>
</reference>
<dbReference type="InterPro" id="IPR036942">
    <property type="entry name" value="Beta-barrel_TonB_sf"/>
</dbReference>
<comment type="similarity">
    <text evidence="7">Belongs to the TonB-dependent receptor family.</text>
</comment>
<keyword evidence="10" id="KW-1185">Reference proteome</keyword>
<protein>
    <submittedName>
        <fullName evidence="9">SusC/RagA family TonB-linked outer membrane protein</fullName>
    </submittedName>
</protein>
<dbReference type="RefSeq" id="WP_354662919.1">
    <property type="nucleotide sequence ID" value="NZ_JBEXAC010000002.1"/>
</dbReference>
<dbReference type="NCBIfam" id="TIGR04056">
    <property type="entry name" value="OMP_RagA_SusC"/>
    <property type="match status" value="1"/>
</dbReference>
<dbReference type="InterPro" id="IPR023996">
    <property type="entry name" value="TonB-dep_OMP_SusC/RagA"/>
</dbReference>
<comment type="subcellular location">
    <subcellularLocation>
        <location evidence="1 7">Cell outer membrane</location>
        <topology evidence="1 7">Multi-pass membrane protein</topology>
    </subcellularLocation>
</comment>
<keyword evidence="5 7" id="KW-0472">Membrane</keyword>
<evidence type="ECO:0000256" key="1">
    <source>
        <dbReference type="ARBA" id="ARBA00004571"/>
    </source>
</evidence>
<gene>
    <name evidence="9" type="ORF">ABR189_23410</name>
</gene>
<dbReference type="Pfam" id="PF13715">
    <property type="entry name" value="CarbopepD_reg_2"/>
    <property type="match status" value="1"/>
</dbReference>
<dbReference type="InterPro" id="IPR023997">
    <property type="entry name" value="TonB-dep_OMP_SusC/RagA_CS"/>
</dbReference>
<evidence type="ECO:0000256" key="3">
    <source>
        <dbReference type="ARBA" id="ARBA00022452"/>
    </source>
</evidence>
<keyword evidence="4 7" id="KW-0812">Transmembrane</keyword>
<evidence type="ECO:0000313" key="9">
    <source>
        <dbReference type="EMBL" id="MET7000359.1"/>
    </source>
</evidence>
<dbReference type="SUPFAM" id="SSF56935">
    <property type="entry name" value="Porins"/>
    <property type="match status" value="1"/>
</dbReference>
<keyword evidence="6 7" id="KW-0998">Cell outer membrane</keyword>
<keyword evidence="2 7" id="KW-0813">Transport</keyword>
<keyword evidence="3 7" id="KW-1134">Transmembrane beta strand</keyword>
<sequence>MKLTVLLIVFSVFGANAIGIAQGITLSGKDLTLRQVFKAIEQQTGYVVFGKKELLSKASPVTIAIKNGSIKEVLETTLHHQSIQYRINDATKTIVLSYKPVASEQAPPLRIRVTDSLGNPLTGASIFNKTTGKSGTADVDGQLSLHVSAGDVIVVTYIGYTPQTITVKEAGTPIMIVLKQAASKLDEIVFKGYYSTSQRLNTGSVAKVSSAVIEKQPVHNPLGALQGRVPGLFLTQTNGLPGSNFTVQIRGVNSLTQGKEPLYIVDGVPFPTDNLAQRAHLNVSHPLNTINNADIESIEILKDADATAIYGSRGANGVVLITTKRSKMSEGTRLDVNLSHGVSFLGHTMDFMNTEQYLEMRKEAFANDGITPNNSNAYDLLLWPQDRYENWKDVFLKKAAGTSDAQVRLYGGGSATKFTLGLGYRKEGTISPGDQNVQRGSGDLNIIHTSPSNKFMATISARYSSNVTNLANQDFFESIALPPNAPPVFNEEGKLNWPASSQLSSVSKYAAIYREFKGVTDNASFNTVLKYTIAKGLDIKTSIGYNSVLFDEENITPIISQAPYLNPLGSRNKGMYKTNSWIGEPQIIYNRALWKGTLETLFGASWQQNTTVSNMLTISGIKDDALIYSNAAGTQLSSGNTFNEYRYQAFFGRINYNLSDKYIINLSGRRDGSSRFGPGRRYSNFGAVGAAWIFSKERFAENNLRFLNFGKLRASYGITGNDQIINYQFLNTWSGTTKPYNGTNGLLPARLFNPDYRWELNKKFETAIELGLLDNRLFFNAAYFHNRSSNQLINFNLPSQTGFKTVLRNFPAVIQNAGLEMELRTTNVAKKNFSWTTGVNITFYRNKLVEFPGLENTSYATRYIIGQPLSVEQGYRFLGVNPQTGVYEFEDLNHDGKYNSLDYIVLGSADPKYYGGVNNTITFKGFQLDFLFQFVKQLGSHPIYSRSSNNGAIGNLPVMTLDRWQQPGDVAPYQMFSTTSGTPAYNATNLIYNSTAKLTDASYVRLKNISLYYSIPERWGRVLKMKKCNIYVQAQNLLTITNYIGNDPEVASYLRTPPLKVITTGFQLSL</sequence>
<dbReference type="InterPro" id="IPR037066">
    <property type="entry name" value="Plug_dom_sf"/>
</dbReference>
<dbReference type="Gene3D" id="2.40.170.20">
    <property type="entry name" value="TonB-dependent receptor, beta-barrel domain"/>
    <property type="match status" value="1"/>
</dbReference>
<dbReference type="InterPro" id="IPR039426">
    <property type="entry name" value="TonB-dep_rcpt-like"/>
</dbReference>
<dbReference type="InterPro" id="IPR012910">
    <property type="entry name" value="Plug_dom"/>
</dbReference>
<dbReference type="Pfam" id="PF07715">
    <property type="entry name" value="Plug"/>
    <property type="match status" value="1"/>
</dbReference>
<dbReference type="Proteomes" id="UP001549749">
    <property type="component" value="Unassembled WGS sequence"/>
</dbReference>
<organism evidence="9 10">
    <name type="scientific">Chitinophaga defluvii</name>
    <dbReference type="NCBI Taxonomy" id="3163343"/>
    <lineage>
        <taxon>Bacteria</taxon>
        <taxon>Pseudomonadati</taxon>
        <taxon>Bacteroidota</taxon>
        <taxon>Chitinophagia</taxon>
        <taxon>Chitinophagales</taxon>
        <taxon>Chitinophagaceae</taxon>
        <taxon>Chitinophaga</taxon>
    </lineage>
</organism>
<dbReference type="Gene3D" id="2.170.130.10">
    <property type="entry name" value="TonB-dependent receptor, plug domain"/>
    <property type="match status" value="1"/>
</dbReference>
<comment type="caution">
    <text evidence="9">The sequence shown here is derived from an EMBL/GenBank/DDBJ whole genome shotgun (WGS) entry which is preliminary data.</text>
</comment>
<evidence type="ECO:0000259" key="8">
    <source>
        <dbReference type="Pfam" id="PF07715"/>
    </source>
</evidence>
<evidence type="ECO:0000256" key="6">
    <source>
        <dbReference type="ARBA" id="ARBA00023237"/>
    </source>
</evidence>
<accession>A0ABV2TBF2</accession>
<evidence type="ECO:0000256" key="4">
    <source>
        <dbReference type="ARBA" id="ARBA00022692"/>
    </source>
</evidence>
<evidence type="ECO:0000256" key="2">
    <source>
        <dbReference type="ARBA" id="ARBA00022448"/>
    </source>
</evidence>
<evidence type="ECO:0000256" key="5">
    <source>
        <dbReference type="ARBA" id="ARBA00023136"/>
    </source>
</evidence>
<proteinExistence type="inferred from homology"/>
<evidence type="ECO:0000256" key="7">
    <source>
        <dbReference type="PROSITE-ProRule" id="PRU01360"/>
    </source>
</evidence>
<dbReference type="EMBL" id="JBEXAC010000002">
    <property type="protein sequence ID" value="MET7000359.1"/>
    <property type="molecule type" value="Genomic_DNA"/>
</dbReference>
<name>A0ABV2TBF2_9BACT</name>
<dbReference type="SUPFAM" id="SSF49464">
    <property type="entry name" value="Carboxypeptidase regulatory domain-like"/>
    <property type="match status" value="1"/>
</dbReference>
<evidence type="ECO:0000313" key="10">
    <source>
        <dbReference type="Proteomes" id="UP001549749"/>
    </source>
</evidence>